<dbReference type="PANTHER" id="PTHR48111">
    <property type="entry name" value="REGULATOR OF RPOS"/>
    <property type="match status" value="1"/>
</dbReference>
<dbReference type="InterPro" id="IPR016032">
    <property type="entry name" value="Sig_transdc_resp-reg_C-effctor"/>
</dbReference>
<feature type="domain" description="Response regulatory" evidence="5">
    <location>
        <begin position="527"/>
        <end position="643"/>
    </location>
</feature>
<evidence type="ECO:0000259" key="5">
    <source>
        <dbReference type="PROSITE" id="PS50110"/>
    </source>
</evidence>
<feature type="domain" description="Response regulatory" evidence="5">
    <location>
        <begin position="2"/>
        <end position="116"/>
    </location>
</feature>
<organism evidence="7 8">
    <name type="scientific">Stenomitos frigidus AS-A4</name>
    <dbReference type="NCBI Taxonomy" id="2933935"/>
    <lineage>
        <taxon>Bacteria</taxon>
        <taxon>Bacillati</taxon>
        <taxon>Cyanobacteriota</taxon>
        <taxon>Cyanophyceae</taxon>
        <taxon>Leptolyngbyales</taxon>
        <taxon>Leptolyngbyaceae</taxon>
        <taxon>Stenomitos</taxon>
    </lineage>
</organism>
<dbReference type="Gene3D" id="3.40.50.2300">
    <property type="match status" value="2"/>
</dbReference>
<dbReference type="Gene3D" id="1.20.120.160">
    <property type="entry name" value="HPT domain"/>
    <property type="match status" value="1"/>
</dbReference>
<evidence type="ECO:0000256" key="3">
    <source>
        <dbReference type="PROSITE-ProRule" id="PRU01091"/>
    </source>
</evidence>
<dbReference type="Proteomes" id="UP001476950">
    <property type="component" value="Unassembled WGS sequence"/>
</dbReference>
<dbReference type="CDD" id="cd17574">
    <property type="entry name" value="REC_OmpR"/>
    <property type="match status" value="1"/>
</dbReference>
<dbReference type="InterPro" id="IPR001789">
    <property type="entry name" value="Sig_transdc_resp-reg_receiver"/>
</dbReference>
<comment type="caution">
    <text evidence="7">The sequence shown here is derived from an EMBL/GenBank/DDBJ whole genome shotgun (WGS) entry which is preliminary data.</text>
</comment>
<dbReference type="Gene3D" id="1.10.10.10">
    <property type="entry name" value="Winged helix-like DNA-binding domain superfamily/Winged helix DNA-binding domain"/>
    <property type="match status" value="1"/>
</dbReference>
<keyword evidence="1 3" id="KW-0238">DNA-binding</keyword>
<dbReference type="PROSITE" id="PS50110">
    <property type="entry name" value="RESPONSE_REGULATORY"/>
    <property type="match status" value="3"/>
</dbReference>
<dbReference type="InterPro" id="IPR008207">
    <property type="entry name" value="Sig_transdc_His_kin_Hpt_dom"/>
</dbReference>
<feature type="domain" description="Response regulatory" evidence="5">
    <location>
        <begin position="389"/>
        <end position="519"/>
    </location>
</feature>
<dbReference type="CDD" id="cd00088">
    <property type="entry name" value="HPT"/>
    <property type="match status" value="1"/>
</dbReference>
<dbReference type="Gene3D" id="6.10.250.690">
    <property type="match status" value="1"/>
</dbReference>
<dbReference type="InterPro" id="IPR036388">
    <property type="entry name" value="WH-like_DNA-bd_sf"/>
</dbReference>
<evidence type="ECO:0000259" key="6">
    <source>
        <dbReference type="PROSITE" id="PS51755"/>
    </source>
</evidence>
<evidence type="ECO:0000256" key="1">
    <source>
        <dbReference type="ARBA" id="ARBA00023125"/>
    </source>
</evidence>
<evidence type="ECO:0000313" key="7">
    <source>
        <dbReference type="EMBL" id="MEP1060393.1"/>
    </source>
</evidence>
<reference evidence="7 8" key="1">
    <citation type="submission" date="2022-04" db="EMBL/GenBank/DDBJ databases">
        <title>Positive selection, recombination, and allopatry shape intraspecific diversity of widespread and dominant cyanobacteria.</title>
        <authorList>
            <person name="Wei J."/>
            <person name="Shu W."/>
            <person name="Hu C."/>
        </authorList>
    </citation>
    <scope>NUCLEOTIDE SEQUENCE [LARGE SCALE GENOMIC DNA]</scope>
    <source>
        <strain evidence="7 8">AS-A4</strain>
    </source>
</reference>
<dbReference type="CDD" id="cd19935">
    <property type="entry name" value="REC_OmpR_CusR-like"/>
    <property type="match status" value="1"/>
</dbReference>
<dbReference type="PANTHER" id="PTHR48111:SF15">
    <property type="entry name" value="OMPR SUBFAMILY"/>
    <property type="match status" value="1"/>
</dbReference>
<dbReference type="EMBL" id="JAMPLM010000017">
    <property type="protein sequence ID" value="MEP1060393.1"/>
    <property type="molecule type" value="Genomic_DNA"/>
</dbReference>
<feature type="DNA-binding region" description="OmpR/PhoB-type" evidence="3">
    <location>
        <begin position="124"/>
        <end position="223"/>
    </location>
</feature>
<name>A0ABV0KMD9_9CYAN</name>
<dbReference type="SMART" id="SM00862">
    <property type="entry name" value="Trans_reg_C"/>
    <property type="match status" value="1"/>
</dbReference>
<feature type="domain" description="OmpR/PhoB-type" evidence="6">
    <location>
        <begin position="124"/>
        <end position="223"/>
    </location>
</feature>
<dbReference type="SMART" id="SM00448">
    <property type="entry name" value="REC"/>
    <property type="match status" value="2"/>
</dbReference>
<dbReference type="InterPro" id="IPR001867">
    <property type="entry name" value="OmpR/PhoB-type_DNA-bd"/>
</dbReference>
<protein>
    <submittedName>
        <fullName evidence="7">Response regulator</fullName>
    </submittedName>
</protein>
<accession>A0ABV0KMD9</accession>
<feature type="region of interest" description="Disordered" evidence="4">
    <location>
        <begin position="232"/>
        <end position="266"/>
    </location>
</feature>
<dbReference type="CDD" id="cd00383">
    <property type="entry name" value="trans_reg_C"/>
    <property type="match status" value="1"/>
</dbReference>
<dbReference type="SUPFAM" id="SSF47226">
    <property type="entry name" value="Histidine-containing phosphotransfer domain, HPT domain"/>
    <property type="match status" value="1"/>
</dbReference>
<keyword evidence="8" id="KW-1185">Reference proteome</keyword>
<dbReference type="Pfam" id="PF00072">
    <property type="entry name" value="Response_reg"/>
    <property type="match status" value="2"/>
</dbReference>
<dbReference type="Pfam" id="PF00486">
    <property type="entry name" value="Trans_reg_C"/>
    <property type="match status" value="1"/>
</dbReference>
<feature type="modified residue" description="4-aspartylphosphate" evidence="2">
    <location>
        <position position="576"/>
    </location>
</feature>
<feature type="compositionally biased region" description="Basic and acidic residues" evidence="4">
    <location>
        <begin position="247"/>
        <end position="256"/>
    </location>
</feature>
<dbReference type="RefSeq" id="WP_190446274.1">
    <property type="nucleotide sequence ID" value="NZ_JAMPLM010000017.1"/>
</dbReference>
<dbReference type="PROSITE" id="PS51755">
    <property type="entry name" value="OMPR_PHOB"/>
    <property type="match status" value="1"/>
</dbReference>
<evidence type="ECO:0000313" key="8">
    <source>
        <dbReference type="Proteomes" id="UP001476950"/>
    </source>
</evidence>
<dbReference type="SUPFAM" id="SSF46894">
    <property type="entry name" value="C-terminal effector domain of the bipartite response regulators"/>
    <property type="match status" value="1"/>
</dbReference>
<dbReference type="Pfam" id="PF01627">
    <property type="entry name" value="Hpt"/>
    <property type="match status" value="1"/>
</dbReference>
<dbReference type="InterPro" id="IPR039420">
    <property type="entry name" value="WalR-like"/>
</dbReference>
<sequence length="651" mass="72317">MKILLVEDDDVLIKVLTKTLKAHHYIIDAVKDGEMGWTYGSTFEYDLIVLDVVLPKLDGISLCKRFRAEGYVTPILLLTSQTANSAKVQGLDAGADDYVVKPFDQAELAARMRALLRRGSPNPFPLLTWGDLMLNPSTCEVSYRGQRLDLTTKEYELLELMLRDTQHVFSSDELLDHLWSSEKFPSEATVRSHIRRVRHKLAAIGAPQDFIATLHGRGYYLKALQTEVAMPTISPPPVRSPSLEVASEPKIDRSHDSTSSLPVDDRSTTAQQQYLAFLNETWTTTQPDSIDQVRVLLQAIGDLHADQLTPQHQTQAQHLAHKLAGTLGIFGLHKAVHLARQLEHWLGGQAPLPANQAPLMKGLVTALQQEIEATSQIQPSQIPSGQSPLLLLLSDNESLNHALQAIAASRGVQVELVSPLALDTTLSALDATIDEIGQAPDVILLHLSIDRAMYSHSGQAQPPSLLQICTQRYPALPIIVMGDRQEWRTRLEVARHGGKLFLDTSTSPEQVIATVVDLLTRSKLPTKVMVVDDDHHWLRTLPTLLKPWGFKVTTLADPQQFWTVLQAVTPDVVVLDVNLPEINGFELCQMLRSDPDWQRLPVLFLSALTDASSQQKAFTVGADDYLHKPLMGGELATRILNRLQRVQVYQS</sequence>
<evidence type="ECO:0000256" key="2">
    <source>
        <dbReference type="PROSITE-ProRule" id="PRU00169"/>
    </source>
</evidence>
<comment type="caution">
    <text evidence="2">Lacks conserved residue(s) required for the propagation of feature annotation.</text>
</comment>
<keyword evidence="2" id="KW-0597">Phosphoprotein</keyword>
<gene>
    <name evidence="7" type="ORF">NDI38_18310</name>
</gene>
<evidence type="ECO:0000256" key="4">
    <source>
        <dbReference type="SAM" id="MobiDB-lite"/>
    </source>
</evidence>
<dbReference type="InterPro" id="IPR036641">
    <property type="entry name" value="HPT_dom_sf"/>
</dbReference>
<proteinExistence type="predicted"/>
<dbReference type="InterPro" id="IPR011006">
    <property type="entry name" value="CheY-like_superfamily"/>
</dbReference>
<feature type="modified residue" description="4-aspartylphosphate" evidence="2">
    <location>
        <position position="51"/>
    </location>
</feature>
<dbReference type="SUPFAM" id="SSF52172">
    <property type="entry name" value="CheY-like"/>
    <property type="match status" value="2"/>
</dbReference>